<keyword evidence="2" id="KW-0732">Signal</keyword>
<keyword evidence="1" id="KW-0812">Transmembrane</keyword>
<proteinExistence type="predicted"/>
<reference evidence="3" key="1">
    <citation type="submission" date="2022-10" db="EMBL/GenBank/DDBJ databases">
        <title>Novel sulphate-reducing endosymbionts in the free-living metamonad Anaeramoeba.</title>
        <authorList>
            <person name="Jerlstrom-Hultqvist J."/>
            <person name="Cepicka I."/>
            <person name="Gallot-Lavallee L."/>
            <person name="Salas-Leiva D."/>
            <person name="Curtis B.A."/>
            <person name="Zahonova K."/>
            <person name="Pipaliya S."/>
            <person name="Dacks J."/>
            <person name="Roger A.J."/>
        </authorList>
    </citation>
    <scope>NUCLEOTIDE SEQUENCE</scope>
    <source>
        <strain evidence="3">BMAN</strain>
    </source>
</reference>
<keyword evidence="4" id="KW-1185">Reference proteome</keyword>
<protein>
    <recommendedName>
        <fullName evidence="5">Transmembrane protein</fullName>
    </recommendedName>
</protein>
<dbReference type="EMBL" id="JAPDFW010000112">
    <property type="protein sequence ID" value="KAJ5068883.1"/>
    <property type="molecule type" value="Genomic_DNA"/>
</dbReference>
<feature type="transmembrane region" description="Helical" evidence="1">
    <location>
        <begin position="104"/>
        <end position="122"/>
    </location>
</feature>
<organism evidence="3 4">
    <name type="scientific">Anaeramoeba ignava</name>
    <name type="common">Anaerobic marine amoeba</name>
    <dbReference type="NCBI Taxonomy" id="1746090"/>
    <lineage>
        <taxon>Eukaryota</taxon>
        <taxon>Metamonada</taxon>
        <taxon>Anaeramoebidae</taxon>
        <taxon>Anaeramoeba</taxon>
    </lineage>
</organism>
<keyword evidence="1" id="KW-1133">Transmembrane helix</keyword>
<accession>A0A9Q0LA08</accession>
<name>A0A9Q0LA08_ANAIG</name>
<gene>
    <name evidence="3" type="ORF">M0811_12190</name>
</gene>
<dbReference type="AlphaFoldDB" id="A0A9Q0LA08"/>
<keyword evidence="1" id="KW-0472">Membrane</keyword>
<sequence length="123" mass="13671">MNPIFFFLFLFFFLILGSLSFPSMKTTDNTIISYYSDKDCSQLVNSINMTANVCKDLSGETFGQSATTSVTTTIYFYESTDDCSGNGDADYAQAGFCHNDNGSGLVSFQFFVIALFLSLFFLF</sequence>
<evidence type="ECO:0000313" key="3">
    <source>
        <dbReference type="EMBL" id="KAJ5068883.1"/>
    </source>
</evidence>
<feature type="chain" id="PRO_5040122910" description="Transmembrane protein" evidence="2">
    <location>
        <begin position="21"/>
        <end position="123"/>
    </location>
</feature>
<evidence type="ECO:0000256" key="1">
    <source>
        <dbReference type="SAM" id="Phobius"/>
    </source>
</evidence>
<feature type="signal peptide" evidence="2">
    <location>
        <begin position="1"/>
        <end position="20"/>
    </location>
</feature>
<evidence type="ECO:0000256" key="2">
    <source>
        <dbReference type="SAM" id="SignalP"/>
    </source>
</evidence>
<evidence type="ECO:0008006" key="5">
    <source>
        <dbReference type="Google" id="ProtNLM"/>
    </source>
</evidence>
<comment type="caution">
    <text evidence="3">The sequence shown here is derived from an EMBL/GenBank/DDBJ whole genome shotgun (WGS) entry which is preliminary data.</text>
</comment>
<dbReference type="Proteomes" id="UP001149090">
    <property type="component" value="Unassembled WGS sequence"/>
</dbReference>
<evidence type="ECO:0000313" key="4">
    <source>
        <dbReference type="Proteomes" id="UP001149090"/>
    </source>
</evidence>